<accession>A0ABV1LUC3</accession>
<evidence type="ECO:0000313" key="3">
    <source>
        <dbReference type="Proteomes" id="UP001469089"/>
    </source>
</evidence>
<evidence type="ECO:0000256" key="1">
    <source>
        <dbReference type="SAM" id="MobiDB-lite"/>
    </source>
</evidence>
<gene>
    <name evidence="2" type="ORF">N0A02_25975</name>
</gene>
<proteinExistence type="predicted"/>
<keyword evidence="3" id="KW-1185">Reference proteome</keyword>
<sequence length="672" mass="76511">MSSLPSGKLIVPEELRDTSKWPCPEECALDDTVRFYRIKTSIQMRLGGATYQAIFQETGIVKPEVIRQIRRCLTESSPGQIIGFFALVRHRRIKLYVRVRPVEPDPLSSSAGAAGALGKLFHDYPSAQKFIDRRFLVNDDNHGYLEAYITFVDLWRQFRKMLTDDLKFSAFDWPFNTGNEGYKALLTYCNALVRKHPERWLRVRKGKKISWKAKTGRGIESLLEGLDPLIEVQLDYLMQDAAGVIHLKDARGLDHPIRVRRWYVGILAETSTSAVLGLYISLEVNPSTDCALETVCSAFESEDHSENRLVMQLLPDGKSLMVSLVPAFRALTWALLHVDNAWCNSSNDFVNNVIDALGCTVVFCTPRAWWQHPVIERVNGQFVKGMHRLRSTYGSSPQDPRRNKPQEKAEEYEIKFEDIEALLVASAYAHNASVGSETNFGKTRVEIANHLLDSANDQYLQQRLPIAKQSPQNLMLLWHCVDLKITGNLNTGKLPHVNIDYCAYTNPELSSDFGLVGETLRIWICRRDIRIAYGMLLRDKRNIGQLKIERRYRRYAITWQVFMTIMRYIHRKPDVGTYADPVLGLYGDLKTRKRQKNDRSGSDSSGGDTEVIKQLEDAGVGSHRPIKSTRKAPPPLQGDPFSLWNGDAGHKSNKCRKSKFDDPFDIFSLTKK</sequence>
<protein>
    <recommendedName>
        <fullName evidence="4">Integrase catalytic domain-containing protein</fullName>
    </recommendedName>
</protein>
<evidence type="ECO:0008006" key="4">
    <source>
        <dbReference type="Google" id="ProtNLM"/>
    </source>
</evidence>
<dbReference type="InterPro" id="IPR036397">
    <property type="entry name" value="RNaseH_sf"/>
</dbReference>
<feature type="compositionally biased region" description="Basic and acidic residues" evidence="1">
    <location>
        <begin position="399"/>
        <end position="409"/>
    </location>
</feature>
<reference evidence="2 3" key="1">
    <citation type="journal article" date="2024" name="Chem. Sci.">
        <title>Discovery of a lagriamide polyketide by integrated genome mining, isotopic labeling, and untargeted metabolomics.</title>
        <authorList>
            <person name="Fergusson C.H."/>
            <person name="Saulog J."/>
            <person name="Paulo B.S."/>
            <person name="Wilson D.M."/>
            <person name="Liu D.Y."/>
            <person name="Morehouse N.J."/>
            <person name="Waterworth S."/>
            <person name="Barkei J."/>
            <person name="Gray C.A."/>
            <person name="Kwan J.C."/>
            <person name="Eustaquio A.S."/>
            <person name="Linington R.G."/>
        </authorList>
    </citation>
    <scope>NUCLEOTIDE SEQUENCE [LARGE SCALE GENOMIC DNA]</scope>
    <source>
        <strain evidence="2 3">RL17-338-BIF-B</strain>
    </source>
</reference>
<evidence type="ECO:0000313" key="2">
    <source>
        <dbReference type="EMBL" id="MEQ5842909.1"/>
    </source>
</evidence>
<dbReference type="Proteomes" id="UP001469089">
    <property type="component" value="Unassembled WGS sequence"/>
</dbReference>
<dbReference type="EMBL" id="JAOALG010000002">
    <property type="protein sequence ID" value="MEQ5842909.1"/>
    <property type="molecule type" value="Genomic_DNA"/>
</dbReference>
<feature type="region of interest" description="Disordered" evidence="1">
    <location>
        <begin position="390"/>
        <end position="409"/>
    </location>
</feature>
<organism evidence="2 3">
    <name type="scientific">Paraburkholderia acidicola</name>
    <dbReference type="NCBI Taxonomy" id="1912599"/>
    <lineage>
        <taxon>Bacteria</taxon>
        <taxon>Pseudomonadati</taxon>
        <taxon>Pseudomonadota</taxon>
        <taxon>Betaproteobacteria</taxon>
        <taxon>Burkholderiales</taxon>
        <taxon>Burkholderiaceae</taxon>
        <taxon>Paraburkholderia</taxon>
    </lineage>
</organism>
<dbReference type="Gene3D" id="3.30.420.10">
    <property type="entry name" value="Ribonuclease H-like superfamily/Ribonuclease H"/>
    <property type="match status" value="1"/>
</dbReference>
<feature type="region of interest" description="Disordered" evidence="1">
    <location>
        <begin position="616"/>
        <end position="661"/>
    </location>
</feature>
<comment type="caution">
    <text evidence="2">The sequence shown here is derived from an EMBL/GenBank/DDBJ whole genome shotgun (WGS) entry which is preliminary data.</text>
</comment>
<name>A0ABV1LUC3_9BURK</name>
<dbReference type="RefSeq" id="WP_349544657.1">
    <property type="nucleotide sequence ID" value="NZ_JAOALG010000002.1"/>
</dbReference>